<dbReference type="EMBL" id="LWQT01000050">
    <property type="protein sequence ID" value="OAN50747.1"/>
    <property type="molecule type" value="Genomic_DNA"/>
</dbReference>
<dbReference type="PANTHER" id="PTHR47623">
    <property type="entry name" value="OS09G0287300 PROTEIN"/>
    <property type="match status" value="1"/>
</dbReference>
<dbReference type="SUPFAM" id="SSF53254">
    <property type="entry name" value="Phosphoglycerate mutase-like"/>
    <property type="match status" value="1"/>
</dbReference>
<dbReference type="AlphaFoldDB" id="A0A178MRR8"/>
<dbReference type="Pfam" id="PF00300">
    <property type="entry name" value="His_Phos_1"/>
    <property type="match status" value="1"/>
</dbReference>
<name>A0A178MRR8_9PROT</name>
<dbReference type="STRING" id="1285242.A6A04_17510"/>
<organism evidence="1 2">
    <name type="scientific">Paramagnetospirillum marisnigri</name>
    <dbReference type="NCBI Taxonomy" id="1285242"/>
    <lineage>
        <taxon>Bacteria</taxon>
        <taxon>Pseudomonadati</taxon>
        <taxon>Pseudomonadota</taxon>
        <taxon>Alphaproteobacteria</taxon>
        <taxon>Rhodospirillales</taxon>
        <taxon>Magnetospirillaceae</taxon>
        <taxon>Paramagnetospirillum</taxon>
    </lineage>
</organism>
<protein>
    <submittedName>
        <fullName evidence="1">Phosphoglycerate mutase</fullName>
    </submittedName>
</protein>
<dbReference type="SMART" id="SM00855">
    <property type="entry name" value="PGAM"/>
    <property type="match status" value="1"/>
</dbReference>
<accession>A0A178MRR8</accession>
<dbReference type="Gene3D" id="3.40.50.1240">
    <property type="entry name" value="Phosphoglycerate mutase-like"/>
    <property type="match status" value="1"/>
</dbReference>
<dbReference type="Proteomes" id="UP000078428">
    <property type="component" value="Unassembled WGS sequence"/>
</dbReference>
<gene>
    <name evidence="1" type="ORF">A6A04_17510</name>
</gene>
<proteinExistence type="predicted"/>
<dbReference type="PANTHER" id="PTHR47623:SF1">
    <property type="entry name" value="OS09G0287300 PROTEIN"/>
    <property type="match status" value="1"/>
</dbReference>
<comment type="caution">
    <text evidence="1">The sequence shown here is derived from an EMBL/GenBank/DDBJ whole genome shotgun (WGS) entry which is preliminary data.</text>
</comment>
<reference evidence="1 2" key="1">
    <citation type="submission" date="2016-04" db="EMBL/GenBank/DDBJ databases">
        <title>Draft genome sequence of freshwater magnetotactic bacteria Magnetospirillum marisnigri SP-1 and Magnetospirillum moscoviense BB-1.</title>
        <authorList>
            <person name="Koziaeva V."/>
            <person name="Dziuba M.V."/>
            <person name="Ivanov T.M."/>
            <person name="Kuznetsov B."/>
            <person name="Grouzdev D.S."/>
        </authorList>
    </citation>
    <scope>NUCLEOTIDE SEQUENCE [LARGE SCALE GENOMIC DNA]</scope>
    <source>
        <strain evidence="1 2">SP-1</strain>
    </source>
</reference>
<sequence>MVRAVTDMRKLFLLRHAKSSWDVPGQDDRDRPLSERGHAAAGVMGHYLERNAIRPALALVSSALRTRATWDRIEPRLEGVPVSIEDEIYEASRGDLLHRLRRLDDHVGSVLLIGHNPGIGRLAETLVGHNGEPEALAKLHEKFSTGALAEIELRITHWGELEAGSGSLVRFVRPKDIGSE</sequence>
<dbReference type="InterPro" id="IPR029033">
    <property type="entry name" value="His_PPase_superfam"/>
</dbReference>
<dbReference type="CDD" id="cd07067">
    <property type="entry name" value="HP_PGM_like"/>
    <property type="match status" value="1"/>
</dbReference>
<dbReference type="InterPro" id="IPR013078">
    <property type="entry name" value="His_Pase_superF_clade-1"/>
</dbReference>
<evidence type="ECO:0000313" key="2">
    <source>
        <dbReference type="Proteomes" id="UP000078428"/>
    </source>
</evidence>
<keyword evidence="2" id="KW-1185">Reference proteome</keyword>
<dbReference type="OrthoDB" id="9810154at2"/>
<evidence type="ECO:0000313" key="1">
    <source>
        <dbReference type="EMBL" id="OAN50747.1"/>
    </source>
</evidence>